<keyword evidence="1" id="KW-1133">Transmembrane helix</keyword>
<protein>
    <recommendedName>
        <fullName evidence="2">Type 4 fimbrial biogenesis protein PilX N-terminal domain-containing protein</fullName>
    </recommendedName>
</protein>
<evidence type="ECO:0000313" key="4">
    <source>
        <dbReference type="Proteomes" id="UP000295443"/>
    </source>
</evidence>
<evidence type="ECO:0000256" key="1">
    <source>
        <dbReference type="SAM" id="Phobius"/>
    </source>
</evidence>
<keyword evidence="4" id="KW-1185">Reference proteome</keyword>
<evidence type="ECO:0000259" key="2">
    <source>
        <dbReference type="Pfam" id="PF14341"/>
    </source>
</evidence>
<accession>A0A4R1BCJ8</accession>
<comment type="caution">
    <text evidence="3">The sequence shown here is derived from an EMBL/GenBank/DDBJ whole genome shotgun (WGS) entry which is preliminary data.</text>
</comment>
<reference evidence="3 4" key="1">
    <citation type="submission" date="2019-03" db="EMBL/GenBank/DDBJ databases">
        <title>Genome sequence of Thiobacillaceae bacterium LSR1, a sulfur-oxidizing bacterium isolated from freshwater sediment.</title>
        <authorList>
            <person name="Li S."/>
        </authorList>
    </citation>
    <scope>NUCLEOTIDE SEQUENCE [LARGE SCALE GENOMIC DNA]</scope>
    <source>
        <strain evidence="3 4">LSR1</strain>
    </source>
</reference>
<dbReference type="Pfam" id="PF14341">
    <property type="entry name" value="PilX_N"/>
    <property type="match status" value="1"/>
</dbReference>
<proteinExistence type="predicted"/>
<feature type="transmembrane region" description="Helical" evidence="1">
    <location>
        <begin position="31"/>
        <end position="51"/>
    </location>
</feature>
<dbReference type="Proteomes" id="UP000295443">
    <property type="component" value="Unassembled WGS sequence"/>
</dbReference>
<keyword evidence="1" id="KW-0812">Transmembrane</keyword>
<gene>
    <name evidence="3" type="ORF">EZJ19_09295</name>
</gene>
<dbReference type="AlphaFoldDB" id="A0A4R1BCJ8"/>
<dbReference type="OrthoDB" id="5786365at2"/>
<name>A0A4R1BCJ8_9PROT</name>
<evidence type="ECO:0000313" key="3">
    <source>
        <dbReference type="EMBL" id="TCJ14766.1"/>
    </source>
</evidence>
<organism evidence="3 4">
    <name type="scientific">Parasulfuritortus cantonensis</name>
    <dbReference type="NCBI Taxonomy" id="2528202"/>
    <lineage>
        <taxon>Bacteria</taxon>
        <taxon>Pseudomonadati</taxon>
        <taxon>Pseudomonadota</taxon>
        <taxon>Betaproteobacteria</taxon>
        <taxon>Nitrosomonadales</taxon>
        <taxon>Thiobacillaceae</taxon>
        <taxon>Parasulfuritortus</taxon>
    </lineage>
</organism>
<dbReference type="InterPro" id="IPR025746">
    <property type="entry name" value="PilX_N_dom"/>
</dbReference>
<dbReference type="EMBL" id="SJZB01000033">
    <property type="protein sequence ID" value="TCJ14766.1"/>
    <property type="molecule type" value="Genomic_DNA"/>
</dbReference>
<feature type="domain" description="Type 4 fimbrial biogenesis protein PilX N-terminal" evidence="2">
    <location>
        <begin position="29"/>
        <end position="79"/>
    </location>
</feature>
<keyword evidence="1" id="KW-0472">Membrane</keyword>
<sequence>MTGSSSLPEASMPNLRAHKFAGHSPRRQSGAATLFITVIVLFLTTVLVVTVSKSAIMEQIMSANEIRQRQAFEAAQAGMDRALAYFKDVAAGGIDQDLDNVADDLTPNAVTLGNGSKYRVVYCNPGSALGQCPNDPTSGNPTCDTPTAVNLKNPVVFACGWSDDNVGRVAIIQSFAMAESIAKTPSNPLTAKGAINVQGSATVTNYYSNLTIWTGGQLSSVGNSGKTFIRNPDVAPPDTTTAPPGEPANCGTTADYVCPTDKNHTGPDVIDIDPTLGNLTNAQMFLNFFGQTFAEYQSTASQVIDAGDIGSVNGVMDQSIIVNGDTSFTGGMTFGSRDRPVVMVINGNLTGGANVTVYGVLYVMGNVDVAGNMLVQGAAVVQGTISGTGSLDVMYDPFALDNASKVGVPGPLSGSWRDWL</sequence>